<protein>
    <submittedName>
        <fullName evidence="2">DNA binding domain-containing protein, excisionase family</fullName>
    </submittedName>
</protein>
<dbReference type="InterPro" id="IPR041657">
    <property type="entry name" value="HTH_17"/>
</dbReference>
<proteinExistence type="predicted"/>
<gene>
    <name evidence="2" type="ORF">SAMN04488004_1036</name>
</gene>
<dbReference type="SUPFAM" id="SSF46955">
    <property type="entry name" value="Putative DNA-binding domain"/>
    <property type="match status" value="1"/>
</dbReference>
<dbReference type="STRING" id="195913.SAMN04488004_1036"/>
<dbReference type="EMBL" id="FOTF01000003">
    <property type="protein sequence ID" value="SFK84664.1"/>
    <property type="molecule type" value="Genomic_DNA"/>
</dbReference>
<name>A0A1I4CTN5_9RHOB</name>
<reference evidence="2 3" key="1">
    <citation type="submission" date="2016-10" db="EMBL/GenBank/DDBJ databases">
        <authorList>
            <person name="de Groot N.N."/>
        </authorList>
    </citation>
    <scope>NUCLEOTIDE SEQUENCE [LARGE SCALE GENOMIC DNA]</scope>
    <source>
        <strain evidence="2 3">DSM 16199</strain>
    </source>
</reference>
<dbReference type="InterPro" id="IPR009061">
    <property type="entry name" value="DNA-bd_dom_put_sf"/>
</dbReference>
<organism evidence="2 3">
    <name type="scientific">Loktanella salsilacus</name>
    <dbReference type="NCBI Taxonomy" id="195913"/>
    <lineage>
        <taxon>Bacteria</taxon>
        <taxon>Pseudomonadati</taxon>
        <taxon>Pseudomonadota</taxon>
        <taxon>Alphaproteobacteria</taxon>
        <taxon>Rhodobacterales</taxon>
        <taxon>Roseobacteraceae</taxon>
        <taxon>Loktanella</taxon>
    </lineage>
</organism>
<accession>A0A1I4CTN5</accession>
<evidence type="ECO:0000313" key="3">
    <source>
        <dbReference type="Proteomes" id="UP000199550"/>
    </source>
</evidence>
<dbReference type="InterPro" id="IPR010093">
    <property type="entry name" value="SinI_DNA-bd"/>
</dbReference>
<dbReference type="InterPro" id="IPR036388">
    <property type="entry name" value="WH-like_DNA-bd_sf"/>
</dbReference>
<dbReference type="Proteomes" id="UP000199550">
    <property type="component" value="Unassembled WGS sequence"/>
</dbReference>
<evidence type="ECO:0000259" key="1">
    <source>
        <dbReference type="Pfam" id="PF12728"/>
    </source>
</evidence>
<dbReference type="GO" id="GO:0003677">
    <property type="term" value="F:DNA binding"/>
    <property type="evidence" value="ECO:0007669"/>
    <property type="project" value="InterPro"/>
</dbReference>
<feature type="domain" description="Helix-turn-helix" evidence="1">
    <location>
        <begin position="9"/>
        <end position="60"/>
    </location>
</feature>
<dbReference type="RefSeq" id="WP_245754118.1">
    <property type="nucleotide sequence ID" value="NZ_FOTF01000003.1"/>
</dbReference>
<dbReference type="AlphaFoldDB" id="A0A1I4CTN5"/>
<sequence>MTKSMIAHLMTPTEVAEYLGVSKETLNVWRCTKRYNLPYVKTGRLVRYRAEDVANFVTSRLQGDAT</sequence>
<keyword evidence="3" id="KW-1185">Reference proteome</keyword>
<evidence type="ECO:0000313" key="2">
    <source>
        <dbReference type="EMBL" id="SFK84664.1"/>
    </source>
</evidence>
<dbReference type="NCBIfam" id="TIGR01764">
    <property type="entry name" value="excise"/>
    <property type="match status" value="1"/>
</dbReference>
<dbReference type="Gene3D" id="1.10.10.10">
    <property type="entry name" value="Winged helix-like DNA-binding domain superfamily/Winged helix DNA-binding domain"/>
    <property type="match status" value="1"/>
</dbReference>
<dbReference type="Pfam" id="PF12728">
    <property type="entry name" value="HTH_17"/>
    <property type="match status" value="1"/>
</dbReference>